<reference evidence="2" key="1">
    <citation type="submission" date="2022-11" db="UniProtKB">
        <authorList>
            <consortium name="WormBaseParasite"/>
        </authorList>
    </citation>
    <scope>IDENTIFICATION</scope>
</reference>
<evidence type="ECO:0000313" key="2">
    <source>
        <dbReference type="WBParaSite" id="nRc.2.0.1.t24851-RA"/>
    </source>
</evidence>
<keyword evidence="1" id="KW-1185">Reference proteome</keyword>
<evidence type="ECO:0000313" key="1">
    <source>
        <dbReference type="Proteomes" id="UP000887565"/>
    </source>
</evidence>
<protein>
    <submittedName>
        <fullName evidence="2">Uncharacterized protein</fullName>
    </submittedName>
</protein>
<organism evidence="1 2">
    <name type="scientific">Romanomermis culicivorax</name>
    <name type="common">Nematode worm</name>
    <dbReference type="NCBI Taxonomy" id="13658"/>
    <lineage>
        <taxon>Eukaryota</taxon>
        <taxon>Metazoa</taxon>
        <taxon>Ecdysozoa</taxon>
        <taxon>Nematoda</taxon>
        <taxon>Enoplea</taxon>
        <taxon>Dorylaimia</taxon>
        <taxon>Mermithida</taxon>
        <taxon>Mermithoidea</taxon>
        <taxon>Mermithidae</taxon>
        <taxon>Romanomermis</taxon>
    </lineage>
</organism>
<name>A0A915JEE0_ROMCU</name>
<proteinExistence type="predicted"/>
<accession>A0A915JEE0</accession>
<sequence length="85" mass="9234">MRHNSLTSLIDDQRQKSCALLSCKKLSSPSPPTNVDEFTDTLLAAASSAFVTAADNITVVSHIILEHFGTLESFIVVSVKIFIKI</sequence>
<dbReference type="Proteomes" id="UP000887565">
    <property type="component" value="Unplaced"/>
</dbReference>
<dbReference type="AlphaFoldDB" id="A0A915JEE0"/>
<dbReference type="WBParaSite" id="nRc.2.0.1.t24851-RA">
    <property type="protein sequence ID" value="nRc.2.0.1.t24851-RA"/>
    <property type="gene ID" value="nRc.2.0.1.g24851"/>
</dbReference>